<dbReference type="Gene3D" id="3.40.50.720">
    <property type="entry name" value="NAD(P)-binding Rossmann-like Domain"/>
    <property type="match status" value="1"/>
</dbReference>
<dbReference type="InterPro" id="IPR036736">
    <property type="entry name" value="ACP-like_sf"/>
</dbReference>
<organism evidence="4 5">
    <name type="scientific">Lachnellula subtilissima</name>
    <dbReference type="NCBI Taxonomy" id="602034"/>
    <lineage>
        <taxon>Eukaryota</taxon>
        <taxon>Fungi</taxon>
        <taxon>Dikarya</taxon>
        <taxon>Ascomycota</taxon>
        <taxon>Pezizomycotina</taxon>
        <taxon>Leotiomycetes</taxon>
        <taxon>Helotiales</taxon>
        <taxon>Lachnaceae</taxon>
        <taxon>Lachnellula</taxon>
    </lineage>
</organism>
<dbReference type="OrthoDB" id="429813at2759"/>
<feature type="domain" description="Carrier" evidence="3">
    <location>
        <begin position="85"/>
        <end position="173"/>
    </location>
</feature>
<accession>A0A8H8S005</accession>
<gene>
    <name evidence="4" type="primary">FUB8_2</name>
    <name evidence="4" type="ORF">LSUB1_G003140</name>
</gene>
<keyword evidence="1" id="KW-0596">Phosphopantetheine</keyword>
<dbReference type="AlphaFoldDB" id="A0A8H8S005"/>
<proteinExistence type="predicted"/>
<keyword evidence="2" id="KW-0597">Phosphoprotein</keyword>
<dbReference type="Pfam" id="PF00550">
    <property type="entry name" value="PP-binding"/>
    <property type="match status" value="1"/>
</dbReference>
<sequence>MEVELNTIKESLWLNIAAANVQAPAHAQLHKDHIMFASNDKPFILAGKETVLRAMTVKLYEDDINDFYAKQELSQLSEASCFNLSSIESISHGLCDLICGILELESLGGGDDIFAAGLDSLSVLKVLASIHNTLQSADKTKNDATLDASLVTASTIYKNPSIGKLSNALYKIVHPESQGGQDSASENIELMQSLLLKYTDTLPARSTPTLIKSQSEEISVILTGSTGSLGSYLLDTLLSKKHITRVFCLNRSTNGEERQIKGNKTRELQTDWTSQRVEFLHADLSKPMLGLDQDTYKLLLQQTTHIIHNQWQVDFNLTLSSFEPHIHGVRNLVDFSLATPNNASIFFISSVGIVNNQRTNASIPEALLTDFSVTEGGYGSSKLVSELMLSEAFIRSKVKSSVCRVGQISGPVEVQSGMWNKHEWLPSIIASSKHLGMLPSILPSLDRIDWLPVNQLAQIILELNELDSIPSSSTSPPPFMPIFHTVNPSTTPWSSLLPTIKAHLGSSVQIVPWDTWLLTLRASQEGAEIAQNPGIKLLDFYEAADRMGKLGLELSMLETVNTEKMSKTLKEMGKVTPEWMGSG</sequence>
<dbReference type="InterPro" id="IPR036291">
    <property type="entry name" value="NAD(P)-bd_dom_sf"/>
</dbReference>
<dbReference type="PANTHER" id="PTHR43439:SF2">
    <property type="entry name" value="ENZYME, PUTATIVE (JCVI)-RELATED"/>
    <property type="match status" value="1"/>
</dbReference>
<evidence type="ECO:0000259" key="3">
    <source>
        <dbReference type="PROSITE" id="PS50075"/>
    </source>
</evidence>
<dbReference type="InterPro" id="IPR013120">
    <property type="entry name" value="FAR_NAD-bd"/>
</dbReference>
<dbReference type="Gene3D" id="1.10.1200.10">
    <property type="entry name" value="ACP-like"/>
    <property type="match status" value="1"/>
</dbReference>
<name>A0A8H8S005_9HELO</name>
<protein>
    <submittedName>
        <fullName evidence="4">Non-canonical non-ribosomal peptide synthetase</fullName>
    </submittedName>
</protein>
<dbReference type="Pfam" id="PF07993">
    <property type="entry name" value="NAD_binding_4"/>
    <property type="match status" value="1"/>
</dbReference>
<dbReference type="InterPro" id="IPR009081">
    <property type="entry name" value="PP-bd_ACP"/>
</dbReference>
<dbReference type="PROSITE" id="PS50075">
    <property type="entry name" value="CARRIER"/>
    <property type="match status" value="1"/>
</dbReference>
<evidence type="ECO:0000313" key="4">
    <source>
        <dbReference type="EMBL" id="TVY44181.1"/>
    </source>
</evidence>
<dbReference type="PANTHER" id="PTHR43439">
    <property type="entry name" value="PHENYLACETATE-COENZYME A LIGASE"/>
    <property type="match status" value="1"/>
</dbReference>
<reference evidence="4 5" key="1">
    <citation type="submission" date="2018-05" db="EMBL/GenBank/DDBJ databases">
        <title>Genome sequencing and assembly of the regulated plant pathogen Lachnellula willkommii and related sister species for the development of diagnostic species identification markers.</title>
        <authorList>
            <person name="Giroux E."/>
            <person name="Bilodeau G."/>
        </authorList>
    </citation>
    <scope>NUCLEOTIDE SEQUENCE [LARGE SCALE GENOMIC DNA]</scope>
    <source>
        <strain evidence="4 5">CBS 197.66</strain>
    </source>
</reference>
<dbReference type="SUPFAM" id="SSF51735">
    <property type="entry name" value="NAD(P)-binding Rossmann-fold domains"/>
    <property type="match status" value="1"/>
</dbReference>
<dbReference type="InterPro" id="IPR051414">
    <property type="entry name" value="Adenylate-forming_Reductase"/>
</dbReference>
<dbReference type="Pfam" id="PF23562">
    <property type="entry name" value="AMP-binding_C_3"/>
    <property type="match status" value="1"/>
</dbReference>
<comment type="caution">
    <text evidence="4">The sequence shown here is derived from an EMBL/GenBank/DDBJ whole genome shotgun (WGS) entry which is preliminary data.</text>
</comment>
<dbReference type="PROSITE" id="PS00012">
    <property type="entry name" value="PHOSPHOPANTETHEINE"/>
    <property type="match status" value="1"/>
</dbReference>
<dbReference type="InterPro" id="IPR006162">
    <property type="entry name" value="Ppantetheine_attach_site"/>
</dbReference>
<evidence type="ECO:0000256" key="2">
    <source>
        <dbReference type="ARBA" id="ARBA00022553"/>
    </source>
</evidence>
<dbReference type="Proteomes" id="UP000462212">
    <property type="component" value="Unassembled WGS sequence"/>
</dbReference>
<dbReference type="EMBL" id="QGMJ01000045">
    <property type="protein sequence ID" value="TVY44181.1"/>
    <property type="molecule type" value="Genomic_DNA"/>
</dbReference>
<keyword evidence="5" id="KW-1185">Reference proteome</keyword>
<evidence type="ECO:0000313" key="5">
    <source>
        <dbReference type="Proteomes" id="UP000462212"/>
    </source>
</evidence>
<evidence type="ECO:0000256" key="1">
    <source>
        <dbReference type="ARBA" id="ARBA00022450"/>
    </source>
</evidence>